<gene>
    <name evidence="9" type="ORF">EDB95_1523</name>
</gene>
<dbReference type="PROSITE" id="PS00760">
    <property type="entry name" value="SPASE_I_2"/>
    <property type="match status" value="1"/>
</dbReference>
<reference evidence="9 10" key="1">
    <citation type="submission" date="2019-03" db="EMBL/GenBank/DDBJ databases">
        <title>Genomic Encyclopedia of Type Strains, Phase IV (KMG-IV): sequencing the most valuable type-strain genomes for metagenomic binning, comparative biology and taxonomic classification.</title>
        <authorList>
            <person name="Goeker M."/>
        </authorList>
    </citation>
    <scope>NUCLEOTIDE SEQUENCE [LARGE SCALE GENOMIC DNA]</scope>
    <source>
        <strain evidence="9 10">DSM 100059</strain>
    </source>
</reference>
<dbReference type="CDD" id="cd06530">
    <property type="entry name" value="S26_SPase_I"/>
    <property type="match status" value="1"/>
</dbReference>
<evidence type="ECO:0000313" key="10">
    <source>
        <dbReference type="Proteomes" id="UP000294498"/>
    </source>
</evidence>
<keyword evidence="5 7" id="KW-0378">Hydrolase</keyword>
<evidence type="ECO:0000256" key="2">
    <source>
        <dbReference type="ARBA" id="ARBA00009370"/>
    </source>
</evidence>
<comment type="caution">
    <text evidence="9">The sequence shown here is derived from an EMBL/GenBank/DDBJ whole genome shotgun (WGS) entry which is preliminary data.</text>
</comment>
<dbReference type="AlphaFoldDB" id="A0A4R8DRR2"/>
<accession>A0A4R8DRR2</accession>
<evidence type="ECO:0000256" key="1">
    <source>
        <dbReference type="ARBA" id="ARBA00000677"/>
    </source>
</evidence>
<keyword evidence="10" id="KW-1185">Reference proteome</keyword>
<evidence type="ECO:0000256" key="5">
    <source>
        <dbReference type="ARBA" id="ARBA00022801"/>
    </source>
</evidence>
<dbReference type="PANTHER" id="PTHR43390:SF1">
    <property type="entry name" value="CHLOROPLAST PROCESSING PEPTIDASE"/>
    <property type="match status" value="1"/>
</dbReference>
<feature type="active site" evidence="6">
    <location>
        <position position="19"/>
    </location>
</feature>
<evidence type="ECO:0000256" key="4">
    <source>
        <dbReference type="ARBA" id="ARBA00019232"/>
    </source>
</evidence>
<organism evidence="9 10">
    <name type="scientific">Dinghuibacter silviterrae</name>
    <dbReference type="NCBI Taxonomy" id="1539049"/>
    <lineage>
        <taxon>Bacteria</taxon>
        <taxon>Pseudomonadati</taxon>
        <taxon>Bacteroidota</taxon>
        <taxon>Chitinophagia</taxon>
        <taxon>Chitinophagales</taxon>
        <taxon>Chitinophagaceae</taxon>
        <taxon>Dinghuibacter</taxon>
    </lineage>
</organism>
<protein>
    <recommendedName>
        <fullName evidence="4 7">Signal peptidase I</fullName>
        <ecNumber evidence="3 7">3.4.21.89</ecNumber>
    </recommendedName>
</protein>
<comment type="similarity">
    <text evidence="2 7">Belongs to the peptidase S26 family.</text>
</comment>
<name>A0A4R8DRR2_9BACT</name>
<dbReference type="InterPro" id="IPR000223">
    <property type="entry name" value="Pept_S26A_signal_pept_1"/>
</dbReference>
<evidence type="ECO:0000259" key="8">
    <source>
        <dbReference type="Pfam" id="PF10502"/>
    </source>
</evidence>
<evidence type="ECO:0000256" key="7">
    <source>
        <dbReference type="RuleBase" id="RU362042"/>
    </source>
</evidence>
<dbReference type="EMBL" id="SODV01000001">
    <property type="protein sequence ID" value="TDX00498.1"/>
    <property type="molecule type" value="Genomic_DNA"/>
</dbReference>
<dbReference type="PANTHER" id="PTHR43390">
    <property type="entry name" value="SIGNAL PEPTIDASE I"/>
    <property type="match status" value="1"/>
</dbReference>
<dbReference type="Proteomes" id="UP000294498">
    <property type="component" value="Unassembled WGS sequence"/>
</dbReference>
<comment type="subcellular location">
    <subcellularLocation>
        <location evidence="7">Membrane</location>
        <topology evidence="7">Single-pass type II membrane protein</topology>
    </subcellularLocation>
</comment>
<dbReference type="GO" id="GO:0006465">
    <property type="term" value="P:signal peptide processing"/>
    <property type="evidence" value="ECO:0007669"/>
    <property type="project" value="InterPro"/>
</dbReference>
<dbReference type="InterPro" id="IPR019533">
    <property type="entry name" value="Peptidase_S26"/>
</dbReference>
<dbReference type="GO" id="GO:0004252">
    <property type="term" value="F:serine-type endopeptidase activity"/>
    <property type="evidence" value="ECO:0007669"/>
    <property type="project" value="InterPro"/>
</dbReference>
<dbReference type="GO" id="GO:0016020">
    <property type="term" value="C:membrane"/>
    <property type="evidence" value="ECO:0007669"/>
    <property type="project" value="UniProtKB-SubCell"/>
</dbReference>
<dbReference type="InterPro" id="IPR019757">
    <property type="entry name" value="Pept_S26A_signal_pept_1_Lys-AS"/>
</dbReference>
<evidence type="ECO:0000256" key="3">
    <source>
        <dbReference type="ARBA" id="ARBA00013208"/>
    </source>
</evidence>
<dbReference type="PRINTS" id="PR00727">
    <property type="entry name" value="LEADERPTASE"/>
</dbReference>
<dbReference type="Gene3D" id="2.10.109.10">
    <property type="entry name" value="Umud Fragment, subunit A"/>
    <property type="match status" value="1"/>
</dbReference>
<proteinExistence type="inferred from homology"/>
<dbReference type="SUPFAM" id="SSF51306">
    <property type="entry name" value="LexA/Signal peptidase"/>
    <property type="match status" value="1"/>
</dbReference>
<comment type="catalytic activity">
    <reaction evidence="1 7">
        <text>Cleavage of hydrophobic, N-terminal signal or leader sequences from secreted and periplasmic proteins.</text>
        <dbReference type="EC" id="3.4.21.89"/>
    </reaction>
</comment>
<dbReference type="Pfam" id="PF10502">
    <property type="entry name" value="Peptidase_S26"/>
    <property type="match status" value="1"/>
</dbReference>
<dbReference type="GO" id="GO:0009003">
    <property type="term" value="F:signal peptidase activity"/>
    <property type="evidence" value="ECO:0007669"/>
    <property type="project" value="UniProtKB-EC"/>
</dbReference>
<sequence length="234" mass="26965">MIFLFTGFIGSAYEIPSDSMSPTVIQGDYLWCNKLAYGTVVRGDIFQSFLKLIFHPSRIYFRNPELNYSRVFCTSQIRRSDIVIFKSPERNDESMVKRIVGLPGETVEMRRGMVYINSTLVKPILGEAADTCDLTAIQIPYRGMTIHLNKTSLQKFRQVMEVYEGFHISLLQDTSKIACTYTFRQDYYFALGDNRPNSRDSRSWGFVPEDYIIGRAEAVLFSTAKLNRVLRLIQ</sequence>
<dbReference type="InterPro" id="IPR036286">
    <property type="entry name" value="LexA/Signal_pep-like_sf"/>
</dbReference>
<evidence type="ECO:0000313" key="9">
    <source>
        <dbReference type="EMBL" id="TDX00498.1"/>
    </source>
</evidence>
<evidence type="ECO:0000256" key="6">
    <source>
        <dbReference type="PIRSR" id="PIRSR600223-1"/>
    </source>
</evidence>
<dbReference type="EC" id="3.4.21.89" evidence="3 7"/>
<feature type="active site" evidence="6">
    <location>
        <position position="97"/>
    </location>
</feature>
<keyword evidence="7" id="KW-0645">Protease</keyword>
<feature type="domain" description="Peptidase S26" evidence="8">
    <location>
        <begin position="2"/>
        <end position="220"/>
    </location>
</feature>
<dbReference type="NCBIfam" id="TIGR02227">
    <property type="entry name" value="sigpep_I_bact"/>
    <property type="match status" value="1"/>
</dbReference>